<dbReference type="EMBL" id="BGZK01000190">
    <property type="protein sequence ID" value="GBP27142.1"/>
    <property type="molecule type" value="Genomic_DNA"/>
</dbReference>
<evidence type="ECO:0000313" key="1">
    <source>
        <dbReference type="EMBL" id="GBP27142.1"/>
    </source>
</evidence>
<organism evidence="1 2">
    <name type="scientific">Eumeta variegata</name>
    <name type="common">Bagworm moth</name>
    <name type="synonym">Eumeta japonica</name>
    <dbReference type="NCBI Taxonomy" id="151549"/>
    <lineage>
        <taxon>Eukaryota</taxon>
        <taxon>Metazoa</taxon>
        <taxon>Ecdysozoa</taxon>
        <taxon>Arthropoda</taxon>
        <taxon>Hexapoda</taxon>
        <taxon>Insecta</taxon>
        <taxon>Pterygota</taxon>
        <taxon>Neoptera</taxon>
        <taxon>Endopterygota</taxon>
        <taxon>Lepidoptera</taxon>
        <taxon>Glossata</taxon>
        <taxon>Ditrysia</taxon>
        <taxon>Tineoidea</taxon>
        <taxon>Psychidae</taxon>
        <taxon>Oiketicinae</taxon>
        <taxon>Eumeta</taxon>
    </lineage>
</organism>
<keyword evidence="2" id="KW-1185">Reference proteome</keyword>
<evidence type="ECO:0000313" key="2">
    <source>
        <dbReference type="Proteomes" id="UP000299102"/>
    </source>
</evidence>
<name>A0A4C1UMD1_EUMVA</name>
<proteinExistence type="predicted"/>
<protein>
    <submittedName>
        <fullName evidence="1">Uncharacterized protein</fullName>
    </submittedName>
</protein>
<dbReference type="Proteomes" id="UP000299102">
    <property type="component" value="Unassembled WGS sequence"/>
</dbReference>
<dbReference type="AlphaFoldDB" id="A0A4C1UMD1"/>
<accession>A0A4C1UMD1</accession>
<comment type="caution">
    <text evidence="1">The sequence shown here is derived from an EMBL/GenBank/DDBJ whole genome shotgun (WGS) entry which is preliminary data.</text>
</comment>
<gene>
    <name evidence="1" type="ORF">EVAR_15915_1</name>
</gene>
<reference evidence="1 2" key="1">
    <citation type="journal article" date="2019" name="Commun. Biol.">
        <title>The bagworm genome reveals a unique fibroin gene that provides high tensile strength.</title>
        <authorList>
            <person name="Kono N."/>
            <person name="Nakamura H."/>
            <person name="Ohtoshi R."/>
            <person name="Tomita M."/>
            <person name="Numata K."/>
            <person name="Arakawa K."/>
        </authorList>
    </citation>
    <scope>NUCLEOTIDE SEQUENCE [LARGE SCALE GENOMIC DNA]</scope>
</reference>
<sequence>MNTRDPGVITDALPASREKIECVMEAIGLDGKGEGRADHRNFHSPDETIQQKQLLHVRILRECVVARLRRLASLVHRMTVGSRFVPTAPISSRDMAH</sequence>